<evidence type="ECO:0000256" key="7">
    <source>
        <dbReference type="ARBA" id="ARBA00023014"/>
    </source>
</evidence>
<dbReference type="Pfam" id="PF02754">
    <property type="entry name" value="CCG"/>
    <property type="match status" value="1"/>
</dbReference>
<evidence type="ECO:0000256" key="3">
    <source>
        <dbReference type="ARBA" id="ARBA00022723"/>
    </source>
</evidence>
<dbReference type="Pfam" id="PF13183">
    <property type="entry name" value="Fer4_8"/>
    <property type="match status" value="1"/>
</dbReference>
<dbReference type="SUPFAM" id="SSF56176">
    <property type="entry name" value="FAD-binding/transporter-associated domain-like"/>
    <property type="match status" value="1"/>
</dbReference>
<organism evidence="9">
    <name type="scientific">Kribbella sp. HUAS MG21</name>
    <dbReference type="NCBI Taxonomy" id="3160966"/>
    <lineage>
        <taxon>Bacteria</taxon>
        <taxon>Bacillati</taxon>
        <taxon>Actinomycetota</taxon>
        <taxon>Actinomycetes</taxon>
        <taxon>Propionibacteriales</taxon>
        <taxon>Kribbellaceae</taxon>
        <taxon>Kribbella</taxon>
    </lineage>
</organism>
<dbReference type="GO" id="GO:0008720">
    <property type="term" value="F:D-lactate dehydrogenase (NAD+) activity"/>
    <property type="evidence" value="ECO:0007669"/>
    <property type="project" value="TreeGrafter"/>
</dbReference>
<dbReference type="InterPro" id="IPR016166">
    <property type="entry name" value="FAD-bd_PCMH"/>
</dbReference>
<dbReference type="PANTHER" id="PTHR11748:SF119">
    <property type="entry name" value="D-2-HYDROXYGLUTARATE DEHYDROGENASE"/>
    <property type="match status" value="1"/>
</dbReference>
<keyword evidence="3" id="KW-0479">Metal-binding</keyword>
<dbReference type="SUPFAM" id="SSF46548">
    <property type="entry name" value="alpha-helical ferredoxin"/>
    <property type="match status" value="1"/>
</dbReference>
<feature type="domain" description="FAD-binding PCMH-type" evidence="8">
    <location>
        <begin position="1"/>
        <end position="226"/>
    </location>
</feature>
<keyword evidence="4" id="KW-0274">FAD</keyword>
<keyword evidence="6" id="KW-0408">Iron</keyword>
<dbReference type="RefSeq" id="WP_350277155.1">
    <property type="nucleotide sequence ID" value="NZ_CP158165.1"/>
</dbReference>
<dbReference type="PROSITE" id="PS51387">
    <property type="entry name" value="FAD_PCMH"/>
    <property type="match status" value="1"/>
</dbReference>
<evidence type="ECO:0000256" key="4">
    <source>
        <dbReference type="ARBA" id="ARBA00022827"/>
    </source>
</evidence>
<dbReference type="InterPro" id="IPR016169">
    <property type="entry name" value="FAD-bd_PCMH_sub2"/>
</dbReference>
<dbReference type="AlphaFoldDB" id="A0AAU7TCA9"/>
<dbReference type="InterPro" id="IPR017896">
    <property type="entry name" value="4Fe4S_Fe-S-bd"/>
</dbReference>
<evidence type="ECO:0000256" key="1">
    <source>
        <dbReference type="ARBA" id="ARBA00001974"/>
    </source>
</evidence>
<dbReference type="SUPFAM" id="SSF55103">
    <property type="entry name" value="FAD-linked oxidases, C-terminal domain"/>
    <property type="match status" value="1"/>
</dbReference>
<dbReference type="InterPro" id="IPR016164">
    <property type="entry name" value="FAD-linked_Oxase-like_C"/>
</dbReference>
<dbReference type="GO" id="GO:0071949">
    <property type="term" value="F:FAD binding"/>
    <property type="evidence" value="ECO:0007669"/>
    <property type="project" value="InterPro"/>
</dbReference>
<dbReference type="InterPro" id="IPR006094">
    <property type="entry name" value="Oxid_FAD_bind_N"/>
</dbReference>
<dbReference type="Pfam" id="PF02913">
    <property type="entry name" value="FAD-oxidase_C"/>
    <property type="match status" value="1"/>
</dbReference>
<dbReference type="Pfam" id="PF01565">
    <property type="entry name" value="FAD_binding_4"/>
    <property type="match status" value="1"/>
</dbReference>
<evidence type="ECO:0000313" key="9">
    <source>
        <dbReference type="EMBL" id="XBV24332.1"/>
    </source>
</evidence>
<accession>A0AAU7TCA9</accession>
<dbReference type="InterPro" id="IPR017900">
    <property type="entry name" value="4Fe4S_Fe_S_CS"/>
</dbReference>
<dbReference type="InterPro" id="IPR036318">
    <property type="entry name" value="FAD-bd_PCMH-like_sf"/>
</dbReference>
<dbReference type="Gene3D" id="3.30.465.10">
    <property type="match status" value="1"/>
</dbReference>
<dbReference type="Gene3D" id="3.30.70.2740">
    <property type="match status" value="1"/>
</dbReference>
<dbReference type="PROSITE" id="PS00198">
    <property type="entry name" value="4FE4S_FER_1"/>
    <property type="match status" value="1"/>
</dbReference>
<name>A0AAU7TCA9_9ACTN</name>
<evidence type="ECO:0000256" key="6">
    <source>
        <dbReference type="ARBA" id="ARBA00023004"/>
    </source>
</evidence>
<protein>
    <submittedName>
        <fullName evidence="9">FAD-linked oxidase C-terminal domain-containing protein</fullName>
    </submittedName>
</protein>
<dbReference type="GO" id="GO:1903457">
    <property type="term" value="P:lactate catabolic process"/>
    <property type="evidence" value="ECO:0007669"/>
    <property type="project" value="TreeGrafter"/>
</dbReference>
<keyword evidence="5" id="KW-0560">Oxidoreductase</keyword>
<dbReference type="InterPro" id="IPR004017">
    <property type="entry name" value="Cys_rich_dom"/>
</dbReference>
<dbReference type="InterPro" id="IPR004113">
    <property type="entry name" value="FAD-bd_oxidored_4_C"/>
</dbReference>
<comment type="cofactor">
    <cofactor evidence="1">
        <name>FAD</name>
        <dbReference type="ChEBI" id="CHEBI:57692"/>
    </cofactor>
</comment>
<proteinExistence type="predicted"/>
<dbReference type="GO" id="GO:0051536">
    <property type="term" value="F:iron-sulfur cluster binding"/>
    <property type="evidence" value="ECO:0007669"/>
    <property type="project" value="UniProtKB-KW"/>
</dbReference>
<dbReference type="GO" id="GO:0004458">
    <property type="term" value="F:D-lactate dehydrogenase (cytochrome) activity"/>
    <property type="evidence" value="ECO:0007669"/>
    <property type="project" value="TreeGrafter"/>
</dbReference>
<sequence>MPELVVVPADVEDLAAAVTLAAGAGAPVVVRGGGTSMAGNAIGSVAGGGVVVDTSRYVNQILDIDPTTRTAVVEPGVVLTDLLAAAKPHGLAFGADPSSASRATLGGMIANNACGAHSVAWGTTADNLRALDVVLSDGTRLTLDATADRAEAAARPGREGELHRALQAFTDRNELLIRRRFGQFTRQISGYALHRLLDDYNVAGLLSGSEGTLAATLRATVRLVELPKAKVLCVLGFSDSITSADCVPVVLRHAPLTMESINHELVDRLPTEVRDAAVHAGLPAGKAWLLVELGGEDEPSAAAAARAMLEELRDSGSPATASLVTDPKAQAVLWRCRTDAAGLATRRADGAEAWGGWEDAAVPPERLGAYLRGLDVLLNQHGLSGASYGHFGEGCMHMRIDFDLLSPRGLTTYREFVEQAADLVVELGGSVSGEHGDGRARGELLGKMYGADGLALFRELKRIWDPADVLNPGMIAEPPPLDLAIRHDGPAKDRGLLTIFDYPGDDHDFAQAQRRCVGIGKCRQTSGSVMCPSYQVTREELHSTRGRAHLLWEMLQGDVVTDGWRSTEVRDGLDLCLSCKGCLSDCPVNVDIATYKAEFTHHHYARRPWARPLSHWSMGWLPLWSRFAAHAPRLANRFAGSRLTKRLGGIAAERDVPPFATETFTRWFERRSTSAAGQRVVLWPDTFTNYLAPEIGRAAVAVLESAGYEVVLPSKPVCCGLTWISTGQLTKARRVVSRSLDTLAPHLDAGTPIIGLEPSCTAAFRHDAPALLAGNPLAASAATQIRTFSELLVDSAWQPPHVGGEAFVQPHCHQHAVLGFDADRKLMAAAGIEAGLAPPGCCGLAGNFGFERDHYDVSKAVGERVLLPAVRSLPQSTTVLADGFSCRTQIAQGTPRRARHLAELLADALPR</sequence>
<dbReference type="PANTHER" id="PTHR11748">
    <property type="entry name" value="D-LACTATE DEHYDROGENASE"/>
    <property type="match status" value="1"/>
</dbReference>
<dbReference type="GO" id="GO:0046872">
    <property type="term" value="F:metal ion binding"/>
    <property type="evidence" value="ECO:0007669"/>
    <property type="project" value="UniProtKB-KW"/>
</dbReference>
<evidence type="ECO:0000256" key="2">
    <source>
        <dbReference type="ARBA" id="ARBA00022630"/>
    </source>
</evidence>
<evidence type="ECO:0000256" key="5">
    <source>
        <dbReference type="ARBA" id="ARBA00023002"/>
    </source>
</evidence>
<keyword evidence="2" id="KW-0285">Flavoprotein</keyword>
<keyword evidence="7" id="KW-0411">Iron-sulfur</keyword>
<dbReference type="EMBL" id="CP158165">
    <property type="protein sequence ID" value="XBV24332.1"/>
    <property type="molecule type" value="Genomic_DNA"/>
</dbReference>
<gene>
    <name evidence="9" type="ORF">ABN611_37965</name>
</gene>
<reference evidence="9" key="1">
    <citation type="submission" date="2024-06" db="EMBL/GenBank/DDBJ databases">
        <title>Kribbella sp. strain HUAS MG21 genome sequences.</title>
        <authorList>
            <person name="Mo P."/>
        </authorList>
    </citation>
    <scope>NUCLEOTIDE SEQUENCE</scope>
    <source>
        <strain evidence="9">HUAS MG21</strain>
    </source>
</reference>
<evidence type="ECO:0000259" key="8">
    <source>
        <dbReference type="PROSITE" id="PS51387"/>
    </source>
</evidence>